<gene>
    <name evidence="2" type="ORF">CDAR_421631</name>
</gene>
<reference evidence="2 3" key="1">
    <citation type="submission" date="2021-06" db="EMBL/GenBank/DDBJ databases">
        <title>Caerostris darwini draft genome.</title>
        <authorList>
            <person name="Kono N."/>
            <person name="Arakawa K."/>
        </authorList>
    </citation>
    <scope>NUCLEOTIDE SEQUENCE [LARGE SCALE GENOMIC DNA]</scope>
</reference>
<comment type="caution">
    <text evidence="2">The sequence shown here is derived from an EMBL/GenBank/DDBJ whole genome shotgun (WGS) entry which is preliminary data.</text>
</comment>
<proteinExistence type="predicted"/>
<dbReference type="Proteomes" id="UP001054837">
    <property type="component" value="Unassembled WGS sequence"/>
</dbReference>
<feature type="non-terminal residue" evidence="2">
    <location>
        <position position="115"/>
    </location>
</feature>
<accession>A0AAV4RWN2</accession>
<keyword evidence="3" id="KW-1185">Reference proteome</keyword>
<feature type="region of interest" description="Disordered" evidence="1">
    <location>
        <begin position="83"/>
        <end position="115"/>
    </location>
</feature>
<organism evidence="2 3">
    <name type="scientific">Caerostris darwini</name>
    <dbReference type="NCBI Taxonomy" id="1538125"/>
    <lineage>
        <taxon>Eukaryota</taxon>
        <taxon>Metazoa</taxon>
        <taxon>Ecdysozoa</taxon>
        <taxon>Arthropoda</taxon>
        <taxon>Chelicerata</taxon>
        <taxon>Arachnida</taxon>
        <taxon>Araneae</taxon>
        <taxon>Araneomorphae</taxon>
        <taxon>Entelegynae</taxon>
        <taxon>Araneoidea</taxon>
        <taxon>Araneidae</taxon>
        <taxon>Caerostris</taxon>
    </lineage>
</organism>
<name>A0AAV4RWN2_9ARAC</name>
<feature type="compositionally biased region" description="Basic and acidic residues" evidence="1">
    <location>
        <begin position="106"/>
        <end position="115"/>
    </location>
</feature>
<evidence type="ECO:0000256" key="1">
    <source>
        <dbReference type="SAM" id="MobiDB-lite"/>
    </source>
</evidence>
<protein>
    <submittedName>
        <fullName evidence="2">Uncharacterized protein</fullName>
    </submittedName>
</protein>
<dbReference type="EMBL" id="BPLQ01006742">
    <property type="protein sequence ID" value="GIY24791.1"/>
    <property type="molecule type" value="Genomic_DNA"/>
</dbReference>
<sequence>MSYEVLMAVVEWDAFKCRPDCTEECTPDDCLAQRRAVQQYESVVQRVVNTDEELKGKMKCCKGKMKHRKMAVGEAKLLKLIPAKKSSGLPGPSRSAMSPAKKRRAHSQDREVSGK</sequence>
<evidence type="ECO:0000313" key="2">
    <source>
        <dbReference type="EMBL" id="GIY24791.1"/>
    </source>
</evidence>
<dbReference type="AlphaFoldDB" id="A0AAV4RWN2"/>
<evidence type="ECO:0000313" key="3">
    <source>
        <dbReference type="Proteomes" id="UP001054837"/>
    </source>
</evidence>